<dbReference type="PRINTS" id="PR00039">
    <property type="entry name" value="HTHLYSR"/>
</dbReference>
<feature type="domain" description="HTH lysR-type" evidence="5">
    <location>
        <begin position="3"/>
        <end position="60"/>
    </location>
</feature>
<proteinExistence type="inferred from homology"/>
<dbReference type="FunFam" id="1.10.10.10:FF:000001">
    <property type="entry name" value="LysR family transcriptional regulator"/>
    <property type="match status" value="1"/>
</dbReference>
<accession>A0A2X4UU87</accession>
<dbReference type="InterPro" id="IPR036390">
    <property type="entry name" value="WH_DNA-bd_sf"/>
</dbReference>
<comment type="similarity">
    <text evidence="1">Belongs to the LysR transcriptional regulatory family.</text>
</comment>
<evidence type="ECO:0000256" key="4">
    <source>
        <dbReference type="ARBA" id="ARBA00023163"/>
    </source>
</evidence>
<dbReference type="Pfam" id="PF03466">
    <property type="entry name" value="LysR_substrate"/>
    <property type="match status" value="1"/>
</dbReference>
<sequence>MNLNIRDLKFFYIIAEEGSLGQASERIGRSQPALSKCIQRLEDEVGTPLLARSGHGVTLTAAGEIMRERARKLCFFMDQTEQDLENYVRGVSGKIRIGCVPTVAEYLIPTLCQTFLAENPLATLEIVPGVNDYLWDNLENYQLDIILVTKTINYENAIVYPIIDDAVVLVASCQHPLFSKGVKSITPEDLVQYRWLLSGKHTASRSWIDQFFISRGLPPPQVQIETSSSRLMPKILTANEELLGFIPRRNLTKGGVAYRQLKEIPLAGTTNSRHFILGRLKDRQPSPITEKLIQLIREKGAEMF</sequence>
<keyword evidence="7" id="KW-1185">Reference proteome</keyword>
<evidence type="ECO:0000256" key="2">
    <source>
        <dbReference type="ARBA" id="ARBA00023015"/>
    </source>
</evidence>
<dbReference type="RefSeq" id="WP_170126484.1">
    <property type="nucleotide sequence ID" value="NZ_LR698987.1"/>
</dbReference>
<gene>
    <name evidence="6" type="primary">cysL_1</name>
    <name evidence="6" type="ORF">NCTC12151_00796</name>
</gene>
<dbReference type="InterPro" id="IPR000847">
    <property type="entry name" value="LysR_HTH_N"/>
</dbReference>
<keyword evidence="3" id="KW-0238">DNA-binding</keyword>
<organism evidence="6 7">
    <name type="scientific">Leminorella richardii</name>
    <dbReference type="NCBI Taxonomy" id="158841"/>
    <lineage>
        <taxon>Bacteria</taxon>
        <taxon>Pseudomonadati</taxon>
        <taxon>Pseudomonadota</taxon>
        <taxon>Gammaproteobacteria</taxon>
        <taxon>Enterobacterales</taxon>
        <taxon>Budviciaceae</taxon>
        <taxon>Leminorella</taxon>
    </lineage>
</organism>
<evidence type="ECO:0000313" key="6">
    <source>
        <dbReference type="EMBL" id="SQI36580.1"/>
    </source>
</evidence>
<dbReference type="Gene3D" id="3.40.190.290">
    <property type="match status" value="1"/>
</dbReference>
<dbReference type="PANTHER" id="PTHR30126">
    <property type="entry name" value="HTH-TYPE TRANSCRIPTIONAL REGULATOR"/>
    <property type="match status" value="1"/>
</dbReference>
<protein>
    <submittedName>
        <fullName evidence="6">CysJI operon transcriptional activator</fullName>
    </submittedName>
</protein>
<dbReference type="GO" id="GO:0003700">
    <property type="term" value="F:DNA-binding transcription factor activity"/>
    <property type="evidence" value="ECO:0007669"/>
    <property type="project" value="InterPro"/>
</dbReference>
<evidence type="ECO:0000313" key="7">
    <source>
        <dbReference type="Proteomes" id="UP000249005"/>
    </source>
</evidence>
<dbReference type="PANTHER" id="PTHR30126:SF97">
    <property type="entry name" value="HTH-TYPE TRANSCRIPTIONAL REGULATOR ABGR"/>
    <property type="match status" value="1"/>
</dbReference>
<dbReference type="SUPFAM" id="SSF46785">
    <property type="entry name" value="Winged helix' DNA-binding domain"/>
    <property type="match status" value="1"/>
</dbReference>
<dbReference type="InterPro" id="IPR036388">
    <property type="entry name" value="WH-like_DNA-bd_sf"/>
</dbReference>
<dbReference type="KEGG" id="lri:NCTC12151_00796"/>
<keyword evidence="4" id="KW-0804">Transcription</keyword>
<dbReference type="Gene3D" id="1.10.10.10">
    <property type="entry name" value="Winged helix-like DNA-binding domain superfamily/Winged helix DNA-binding domain"/>
    <property type="match status" value="1"/>
</dbReference>
<evidence type="ECO:0000256" key="1">
    <source>
        <dbReference type="ARBA" id="ARBA00009437"/>
    </source>
</evidence>
<evidence type="ECO:0000256" key="3">
    <source>
        <dbReference type="ARBA" id="ARBA00023125"/>
    </source>
</evidence>
<dbReference type="PROSITE" id="PS50931">
    <property type="entry name" value="HTH_LYSR"/>
    <property type="match status" value="1"/>
</dbReference>
<dbReference type="InterPro" id="IPR005119">
    <property type="entry name" value="LysR_subst-bd"/>
</dbReference>
<dbReference type="SUPFAM" id="SSF53850">
    <property type="entry name" value="Periplasmic binding protein-like II"/>
    <property type="match status" value="1"/>
</dbReference>
<dbReference type="GO" id="GO:0000976">
    <property type="term" value="F:transcription cis-regulatory region binding"/>
    <property type="evidence" value="ECO:0007669"/>
    <property type="project" value="TreeGrafter"/>
</dbReference>
<dbReference type="Pfam" id="PF00126">
    <property type="entry name" value="HTH_1"/>
    <property type="match status" value="1"/>
</dbReference>
<evidence type="ECO:0000259" key="5">
    <source>
        <dbReference type="PROSITE" id="PS50931"/>
    </source>
</evidence>
<keyword evidence="2" id="KW-0805">Transcription regulation</keyword>
<dbReference type="Proteomes" id="UP000249005">
    <property type="component" value="Chromosome 1"/>
</dbReference>
<dbReference type="AlphaFoldDB" id="A0A2X4UU87"/>
<name>A0A2X4UU87_9GAMM</name>
<dbReference type="EMBL" id="LS483470">
    <property type="protein sequence ID" value="SQI36580.1"/>
    <property type="molecule type" value="Genomic_DNA"/>
</dbReference>
<reference evidence="6 7" key="1">
    <citation type="submission" date="2018-06" db="EMBL/GenBank/DDBJ databases">
        <authorList>
            <consortium name="Pathogen Informatics"/>
            <person name="Doyle S."/>
        </authorList>
    </citation>
    <scope>NUCLEOTIDE SEQUENCE [LARGE SCALE GENOMIC DNA]</scope>
    <source>
        <strain evidence="6 7">NCTC12151</strain>
    </source>
</reference>